<keyword evidence="1" id="KW-1133">Transmembrane helix</keyword>
<name>A0A6A6SP67_9PLEO</name>
<dbReference type="InterPro" id="IPR013083">
    <property type="entry name" value="Znf_RING/FYVE/PHD"/>
</dbReference>
<protein>
    <recommendedName>
        <fullName evidence="4">RING-type domain-containing protein</fullName>
    </recommendedName>
</protein>
<accession>A0A6A6SP67</accession>
<feature type="transmembrane region" description="Helical" evidence="1">
    <location>
        <begin position="169"/>
        <end position="192"/>
    </location>
</feature>
<dbReference type="Gene3D" id="3.30.40.10">
    <property type="entry name" value="Zinc/RING finger domain, C3HC4 (zinc finger)"/>
    <property type="match status" value="1"/>
</dbReference>
<reference evidence="2" key="1">
    <citation type="journal article" date="2020" name="Stud. Mycol.">
        <title>101 Dothideomycetes genomes: a test case for predicting lifestyles and emergence of pathogens.</title>
        <authorList>
            <person name="Haridas S."/>
            <person name="Albert R."/>
            <person name="Binder M."/>
            <person name="Bloem J."/>
            <person name="Labutti K."/>
            <person name="Salamov A."/>
            <person name="Andreopoulos B."/>
            <person name="Baker S."/>
            <person name="Barry K."/>
            <person name="Bills G."/>
            <person name="Bluhm B."/>
            <person name="Cannon C."/>
            <person name="Castanera R."/>
            <person name="Culley D."/>
            <person name="Daum C."/>
            <person name="Ezra D."/>
            <person name="Gonzalez J."/>
            <person name="Henrissat B."/>
            <person name="Kuo A."/>
            <person name="Liang C."/>
            <person name="Lipzen A."/>
            <person name="Lutzoni F."/>
            <person name="Magnuson J."/>
            <person name="Mondo S."/>
            <person name="Nolan M."/>
            <person name="Ohm R."/>
            <person name="Pangilinan J."/>
            <person name="Park H.-J."/>
            <person name="Ramirez L."/>
            <person name="Alfaro M."/>
            <person name="Sun H."/>
            <person name="Tritt A."/>
            <person name="Yoshinaga Y."/>
            <person name="Zwiers L.-H."/>
            <person name="Turgeon B."/>
            <person name="Goodwin S."/>
            <person name="Spatafora J."/>
            <person name="Crous P."/>
            <person name="Grigoriev I."/>
        </authorList>
    </citation>
    <scope>NUCLEOTIDE SEQUENCE</scope>
    <source>
        <strain evidence="2">CBS 122681</strain>
    </source>
</reference>
<evidence type="ECO:0000256" key="1">
    <source>
        <dbReference type="SAM" id="Phobius"/>
    </source>
</evidence>
<evidence type="ECO:0008006" key="4">
    <source>
        <dbReference type="Google" id="ProtNLM"/>
    </source>
</evidence>
<feature type="transmembrane region" description="Helical" evidence="1">
    <location>
        <begin position="248"/>
        <end position="269"/>
    </location>
</feature>
<dbReference type="Proteomes" id="UP000799324">
    <property type="component" value="Unassembled WGS sequence"/>
</dbReference>
<sequence length="292" mass="32708">MSAPGDLWPPLVNVLTPTYEQYSCWPAAVAQDDECPVCLRVFGENGEPGDTKPACEGIDLGCGHVVGKDCWEEHIAHSDDQRCLVCRRTISFQKFYLPDNTLWGRALRYVGGSTWYRGMENFSLRPLKAAPGWREHGRSLQSKTLLAGERFGHFDIWTGSLYVMFEQSITISLIGVQLLVLVMLLQFASYIAKKHPGYQSVSSIMSTTAFGYSCCLVELHCRPKRYVLPVVLAISLILQYFGSSGILYGFFVNAFAYGAVTALLVHRAVQRGRMFSRRAMDDQHDVTLNTSK</sequence>
<keyword evidence="1" id="KW-0472">Membrane</keyword>
<proteinExistence type="predicted"/>
<dbReference type="EMBL" id="MU004522">
    <property type="protein sequence ID" value="KAF2648761.1"/>
    <property type="molecule type" value="Genomic_DNA"/>
</dbReference>
<feature type="transmembrane region" description="Helical" evidence="1">
    <location>
        <begin position="226"/>
        <end position="242"/>
    </location>
</feature>
<dbReference type="SUPFAM" id="SSF57850">
    <property type="entry name" value="RING/U-box"/>
    <property type="match status" value="1"/>
</dbReference>
<evidence type="ECO:0000313" key="2">
    <source>
        <dbReference type="EMBL" id="KAF2648761.1"/>
    </source>
</evidence>
<organism evidence="2 3">
    <name type="scientific">Lophiostoma macrostomum CBS 122681</name>
    <dbReference type="NCBI Taxonomy" id="1314788"/>
    <lineage>
        <taxon>Eukaryota</taxon>
        <taxon>Fungi</taxon>
        <taxon>Dikarya</taxon>
        <taxon>Ascomycota</taxon>
        <taxon>Pezizomycotina</taxon>
        <taxon>Dothideomycetes</taxon>
        <taxon>Pleosporomycetidae</taxon>
        <taxon>Pleosporales</taxon>
        <taxon>Lophiostomataceae</taxon>
        <taxon>Lophiostoma</taxon>
    </lineage>
</organism>
<dbReference type="AlphaFoldDB" id="A0A6A6SP67"/>
<gene>
    <name evidence="2" type="ORF">K491DRAFT_722270</name>
</gene>
<keyword evidence="1" id="KW-0812">Transmembrane</keyword>
<evidence type="ECO:0000313" key="3">
    <source>
        <dbReference type="Proteomes" id="UP000799324"/>
    </source>
</evidence>
<keyword evidence="3" id="KW-1185">Reference proteome</keyword>